<sequence length="109" mass="12711">MADLMTILWNCWNNRNNYIFRGKEEEAKQIWERASNLQREFRICNMLKEPLLSQNKVEKKWKKPPKNFFKVNFDATVGGGGGFEEGRLSVEEAECMAFEESVKVACSLK</sequence>
<keyword evidence="2" id="KW-1185">Reference proteome</keyword>
<dbReference type="EMBL" id="JABFAA010329077">
    <property type="protein sequence ID" value="MBA0701683.1"/>
    <property type="molecule type" value="Genomic_DNA"/>
</dbReference>
<evidence type="ECO:0000313" key="1">
    <source>
        <dbReference type="EMBL" id="MBA0701683.1"/>
    </source>
</evidence>
<organism evidence="1 2">
    <name type="scientific">Gossypium aridum</name>
    <name type="common">American cotton</name>
    <name type="synonym">Erioxylum aridum</name>
    <dbReference type="NCBI Taxonomy" id="34290"/>
    <lineage>
        <taxon>Eukaryota</taxon>
        <taxon>Viridiplantae</taxon>
        <taxon>Streptophyta</taxon>
        <taxon>Embryophyta</taxon>
        <taxon>Tracheophyta</taxon>
        <taxon>Spermatophyta</taxon>
        <taxon>Magnoliopsida</taxon>
        <taxon>eudicotyledons</taxon>
        <taxon>Gunneridae</taxon>
        <taxon>Pentapetalae</taxon>
        <taxon>rosids</taxon>
        <taxon>malvids</taxon>
        <taxon>Malvales</taxon>
        <taxon>Malvaceae</taxon>
        <taxon>Malvoideae</taxon>
        <taxon>Gossypium</taxon>
    </lineage>
</organism>
<feature type="non-terminal residue" evidence="1">
    <location>
        <position position="109"/>
    </location>
</feature>
<gene>
    <name evidence="1" type="ORF">Goari_020337</name>
</gene>
<protein>
    <submittedName>
        <fullName evidence="1">Uncharacterized protein</fullName>
    </submittedName>
</protein>
<proteinExistence type="predicted"/>
<dbReference type="Proteomes" id="UP000593577">
    <property type="component" value="Unassembled WGS sequence"/>
</dbReference>
<evidence type="ECO:0000313" key="2">
    <source>
        <dbReference type="Proteomes" id="UP000593577"/>
    </source>
</evidence>
<dbReference type="AlphaFoldDB" id="A0A7J8YQ15"/>
<comment type="caution">
    <text evidence="1">The sequence shown here is derived from an EMBL/GenBank/DDBJ whole genome shotgun (WGS) entry which is preliminary data.</text>
</comment>
<reference evidence="1 2" key="1">
    <citation type="journal article" date="2019" name="Genome Biol. Evol.">
        <title>Insights into the evolution of the New World diploid cottons (Gossypium, subgenus Houzingenia) based on genome sequencing.</title>
        <authorList>
            <person name="Grover C.E."/>
            <person name="Arick M.A. 2nd"/>
            <person name="Thrash A."/>
            <person name="Conover J.L."/>
            <person name="Sanders W.S."/>
            <person name="Peterson D.G."/>
            <person name="Frelichowski J.E."/>
            <person name="Scheffler J.A."/>
            <person name="Scheffler B.E."/>
            <person name="Wendel J.F."/>
        </authorList>
    </citation>
    <scope>NUCLEOTIDE SEQUENCE [LARGE SCALE GENOMIC DNA]</scope>
    <source>
        <strain evidence="1">185</strain>
        <tissue evidence="1">Leaf</tissue>
    </source>
</reference>
<name>A0A7J8YQ15_GOSAI</name>
<accession>A0A7J8YQ15</accession>